<dbReference type="InterPro" id="IPR025528">
    <property type="entry name" value="BrnA_antitoxin"/>
</dbReference>
<evidence type="ECO:0000313" key="1">
    <source>
        <dbReference type="EMBL" id="KJV06760.1"/>
    </source>
</evidence>
<comment type="caution">
    <text evidence="1">The sequence shown here is derived from an EMBL/GenBank/DDBJ whole genome shotgun (WGS) entry which is preliminary data.</text>
</comment>
<dbReference type="OrthoDB" id="9796641at2"/>
<organism evidence="1 2">
    <name type="scientific">Methylocucumis oryzae</name>
    <dbReference type="NCBI Taxonomy" id="1632867"/>
    <lineage>
        <taxon>Bacteria</taxon>
        <taxon>Pseudomonadati</taxon>
        <taxon>Pseudomonadota</taxon>
        <taxon>Gammaproteobacteria</taxon>
        <taxon>Methylococcales</taxon>
        <taxon>Methylococcaceae</taxon>
        <taxon>Methylocucumis</taxon>
    </lineage>
</organism>
<dbReference type="PATRIC" id="fig|1632867.3.peg.5653"/>
<dbReference type="Pfam" id="PF14384">
    <property type="entry name" value="BrnA_antitoxin"/>
    <property type="match status" value="1"/>
</dbReference>
<evidence type="ECO:0000313" key="2">
    <source>
        <dbReference type="Proteomes" id="UP000033684"/>
    </source>
</evidence>
<gene>
    <name evidence="1" type="ORF">VZ94_09250</name>
</gene>
<accession>A0A0F3IJ24</accession>
<dbReference type="Proteomes" id="UP000033684">
    <property type="component" value="Unassembled WGS sequence"/>
</dbReference>
<dbReference type="EMBL" id="LAJX01000090">
    <property type="protein sequence ID" value="KJV06760.1"/>
    <property type="molecule type" value="Genomic_DNA"/>
</dbReference>
<evidence type="ECO:0008006" key="3">
    <source>
        <dbReference type="Google" id="ProtNLM"/>
    </source>
</evidence>
<dbReference type="AlphaFoldDB" id="A0A0F3IJ24"/>
<reference evidence="2" key="1">
    <citation type="submission" date="2015-03" db="EMBL/GenBank/DDBJ databases">
        <title>Draft genome sequence of a novel methanotroph (Sn10-6) isolated from flooded ricefield rhizosphere in India.</title>
        <authorList>
            <person name="Pandit P.S."/>
            <person name="Pore S.D."/>
            <person name="Arora P."/>
            <person name="Kapse N.G."/>
            <person name="Dhakephalkar P.K."/>
            <person name="Rahalkar M.C."/>
        </authorList>
    </citation>
    <scope>NUCLEOTIDE SEQUENCE [LARGE SCALE GENOMIC DNA]</scope>
    <source>
        <strain evidence="2">Sn10-6</strain>
    </source>
</reference>
<sequence>MAKPLPLTDADGEVRELTEDDFKHFKSFSSLPDELQAVLRGRGKQKAPTKVSTTVRFSPEVLAYFRSTGKGWQKRMDDALKEWLKEHTA</sequence>
<protein>
    <recommendedName>
        <fullName evidence="3">BrnA antitoxin family protein</fullName>
    </recommendedName>
</protein>
<proteinExistence type="predicted"/>
<reference evidence="1 2" key="2">
    <citation type="journal article" date="2016" name="Microb. Ecol.">
        <title>Genome Characteristics of a Novel Type I Methanotroph (Sn10-6) Isolated from a Flooded Indian Rice Field.</title>
        <authorList>
            <person name="Rahalkar M.C."/>
            <person name="Pandit P.S."/>
            <person name="Dhakephalkar P.K."/>
            <person name="Pore S."/>
            <person name="Arora P."/>
            <person name="Kapse N."/>
        </authorList>
    </citation>
    <scope>NUCLEOTIDE SEQUENCE [LARGE SCALE GENOMIC DNA]</scope>
    <source>
        <strain evidence="1 2">Sn10-6</strain>
    </source>
</reference>
<keyword evidence="2" id="KW-1185">Reference proteome</keyword>
<name>A0A0F3IJ24_9GAMM</name>